<name>A0A2P5BUW4_PARAD</name>
<dbReference type="AlphaFoldDB" id="A0A2P5BUW4"/>
<dbReference type="EMBL" id="JXTB01000217">
    <property type="protein sequence ID" value="PON52578.1"/>
    <property type="molecule type" value="Genomic_DNA"/>
</dbReference>
<proteinExistence type="predicted"/>
<evidence type="ECO:0000313" key="2">
    <source>
        <dbReference type="Proteomes" id="UP000237105"/>
    </source>
</evidence>
<sequence length="90" mass="10420">MPIGPLEPSKHITIKSDNCNLEFFGLRESVKIEESLGAEYLVIWVGLIENWHLELMNAQIDTHGRGITHEKWLPMIGDQCDGRRWSRHPQ</sequence>
<gene>
    <name evidence="1" type="ORF">PanWU01x14_208300</name>
</gene>
<evidence type="ECO:0000313" key="1">
    <source>
        <dbReference type="EMBL" id="PON52578.1"/>
    </source>
</evidence>
<organism evidence="1 2">
    <name type="scientific">Parasponia andersonii</name>
    <name type="common">Sponia andersonii</name>
    <dbReference type="NCBI Taxonomy" id="3476"/>
    <lineage>
        <taxon>Eukaryota</taxon>
        <taxon>Viridiplantae</taxon>
        <taxon>Streptophyta</taxon>
        <taxon>Embryophyta</taxon>
        <taxon>Tracheophyta</taxon>
        <taxon>Spermatophyta</taxon>
        <taxon>Magnoliopsida</taxon>
        <taxon>eudicotyledons</taxon>
        <taxon>Gunneridae</taxon>
        <taxon>Pentapetalae</taxon>
        <taxon>rosids</taxon>
        <taxon>fabids</taxon>
        <taxon>Rosales</taxon>
        <taxon>Cannabaceae</taxon>
        <taxon>Parasponia</taxon>
    </lineage>
</organism>
<reference evidence="2" key="1">
    <citation type="submission" date="2016-06" db="EMBL/GenBank/DDBJ databases">
        <title>Parallel loss of symbiosis genes in relatives of nitrogen-fixing non-legume Parasponia.</title>
        <authorList>
            <person name="Van Velzen R."/>
            <person name="Holmer R."/>
            <person name="Bu F."/>
            <person name="Rutten L."/>
            <person name="Van Zeijl A."/>
            <person name="Liu W."/>
            <person name="Santuari L."/>
            <person name="Cao Q."/>
            <person name="Sharma T."/>
            <person name="Shen D."/>
            <person name="Roswanjaya Y."/>
            <person name="Wardhani T."/>
            <person name="Kalhor M.S."/>
            <person name="Jansen J."/>
            <person name="Van den Hoogen J."/>
            <person name="Gungor B."/>
            <person name="Hartog M."/>
            <person name="Hontelez J."/>
            <person name="Verver J."/>
            <person name="Yang W.-C."/>
            <person name="Schijlen E."/>
            <person name="Repin R."/>
            <person name="Schilthuizen M."/>
            <person name="Schranz E."/>
            <person name="Heidstra R."/>
            <person name="Miyata K."/>
            <person name="Fedorova E."/>
            <person name="Kohlen W."/>
            <person name="Bisseling T."/>
            <person name="Smit S."/>
            <person name="Geurts R."/>
        </authorList>
    </citation>
    <scope>NUCLEOTIDE SEQUENCE [LARGE SCALE GENOMIC DNA]</scope>
    <source>
        <strain evidence="2">cv. WU1-14</strain>
    </source>
</reference>
<dbReference type="Proteomes" id="UP000237105">
    <property type="component" value="Unassembled WGS sequence"/>
</dbReference>
<comment type="caution">
    <text evidence="1">The sequence shown here is derived from an EMBL/GenBank/DDBJ whole genome shotgun (WGS) entry which is preliminary data.</text>
</comment>
<keyword evidence="2" id="KW-1185">Reference proteome</keyword>
<protein>
    <submittedName>
        <fullName evidence="1">Uncharacterized protein</fullName>
    </submittedName>
</protein>
<accession>A0A2P5BUW4</accession>